<dbReference type="GO" id="GO:0004252">
    <property type="term" value="F:serine-type endopeptidase activity"/>
    <property type="evidence" value="ECO:0007669"/>
    <property type="project" value="UniProtKB-UniRule"/>
</dbReference>
<dbReference type="InterPro" id="IPR000209">
    <property type="entry name" value="Peptidase_S8/S53_dom"/>
</dbReference>
<dbReference type="PROSITE" id="PS51892">
    <property type="entry name" value="SUBTILASE"/>
    <property type="match status" value="1"/>
</dbReference>
<evidence type="ECO:0000256" key="1">
    <source>
        <dbReference type="ARBA" id="ARBA00011073"/>
    </source>
</evidence>
<keyword evidence="4 5" id="KW-0720">Serine protease</keyword>
<organism evidence="7 8">
    <name type="scientific">Paenibacillus jilunlii</name>
    <dbReference type="NCBI Taxonomy" id="682956"/>
    <lineage>
        <taxon>Bacteria</taxon>
        <taxon>Bacillati</taxon>
        <taxon>Bacillota</taxon>
        <taxon>Bacilli</taxon>
        <taxon>Bacillales</taxon>
        <taxon>Paenibacillaceae</taxon>
        <taxon>Paenibacillus</taxon>
    </lineage>
</organism>
<feature type="active site" description="Charge relay system" evidence="5">
    <location>
        <position position="13"/>
    </location>
</feature>
<feature type="active site" description="Charge relay system" evidence="5">
    <location>
        <position position="51"/>
    </location>
</feature>
<dbReference type="RefSeq" id="WP_062522027.1">
    <property type="nucleotide sequence ID" value="NZ_CP048429.1"/>
</dbReference>
<feature type="active site" description="Charge relay system" evidence="5">
    <location>
        <position position="199"/>
    </location>
</feature>
<dbReference type="Proteomes" id="UP000182783">
    <property type="component" value="Unassembled WGS sequence"/>
</dbReference>
<dbReference type="PANTHER" id="PTHR43806">
    <property type="entry name" value="PEPTIDASE S8"/>
    <property type="match status" value="1"/>
</dbReference>
<evidence type="ECO:0000313" key="7">
    <source>
        <dbReference type="EMBL" id="SDM67462.1"/>
    </source>
</evidence>
<protein>
    <submittedName>
        <fullName evidence="7">Subtilase family protein</fullName>
    </submittedName>
</protein>
<dbReference type="InterPro" id="IPR036852">
    <property type="entry name" value="Peptidase_S8/S53_dom_sf"/>
</dbReference>
<dbReference type="SUPFAM" id="SSF52743">
    <property type="entry name" value="Subtilisin-like"/>
    <property type="match status" value="1"/>
</dbReference>
<comment type="similarity">
    <text evidence="1 5">Belongs to the peptidase S8 family.</text>
</comment>
<evidence type="ECO:0000313" key="8">
    <source>
        <dbReference type="Proteomes" id="UP000182783"/>
    </source>
</evidence>
<evidence type="ECO:0000256" key="5">
    <source>
        <dbReference type="PROSITE-ProRule" id="PRU01240"/>
    </source>
</evidence>
<proteinExistence type="inferred from homology"/>
<evidence type="ECO:0000256" key="4">
    <source>
        <dbReference type="ARBA" id="ARBA00022825"/>
    </source>
</evidence>
<dbReference type="OrthoDB" id="184152at2"/>
<dbReference type="PANTHER" id="PTHR43806:SF11">
    <property type="entry name" value="CEREVISIN-RELATED"/>
    <property type="match status" value="1"/>
</dbReference>
<keyword evidence="3 5" id="KW-0378">Hydrolase</keyword>
<keyword evidence="2 5" id="KW-0645">Protease</keyword>
<evidence type="ECO:0000256" key="2">
    <source>
        <dbReference type="ARBA" id="ARBA00022670"/>
    </source>
</evidence>
<accession>A0A1G9V5J9</accession>
<dbReference type="Gene3D" id="3.40.50.200">
    <property type="entry name" value="Peptidase S8/S53 domain"/>
    <property type="match status" value="1"/>
</dbReference>
<evidence type="ECO:0000259" key="6">
    <source>
        <dbReference type="Pfam" id="PF00082"/>
    </source>
</evidence>
<dbReference type="GO" id="GO:0006508">
    <property type="term" value="P:proteolysis"/>
    <property type="evidence" value="ECO:0007669"/>
    <property type="project" value="UniProtKB-KW"/>
</dbReference>
<evidence type="ECO:0000256" key="3">
    <source>
        <dbReference type="ARBA" id="ARBA00022801"/>
    </source>
</evidence>
<dbReference type="EMBL" id="FNGM01000016">
    <property type="protein sequence ID" value="SDM67462.1"/>
    <property type="molecule type" value="Genomic_DNA"/>
</dbReference>
<name>A0A1G9V5J9_9BACL</name>
<reference evidence="7 8" key="1">
    <citation type="submission" date="2016-10" db="EMBL/GenBank/DDBJ databases">
        <authorList>
            <person name="de Groot N.N."/>
        </authorList>
    </citation>
    <scope>NUCLEOTIDE SEQUENCE [LARGE SCALE GENOMIC DNA]</scope>
    <source>
        <strain evidence="7 8">CGMCC 1.10239</strain>
    </source>
</reference>
<dbReference type="InterPro" id="IPR050131">
    <property type="entry name" value="Peptidase_S8_subtilisin-like"/>
</dbReference>
<dbReference type="Pfam" id="PF00082">
    <property type="entry name" value="Peptidase_S8"/>
    <property type="match status" value="1"/>
</dbReference>
<sequence>MKAHNPIDVCLIDDGVNEYPFHIGTLKYNKEIKDNLKIINRKHYDQHLKSHGTVCAGIIKKYAPAARLSSVKILNEKNNRKGTTKQLITALYWCLANHIKIVNLSLGSTSFLDFAAIRDCVNEVAEQGVIMVAASNNNGLFTLPASLTNVIGVKSSDDLNSNSYVFDPYPYDGVDVITSGKHSIPSEQGEVFETNNSNSFAAPFITGRVHGILTENPFFTLEDIKKELYTHSISNKSSYNPYLIINPDCMMKKKEYSISPVKEGVHEIRMLSPENLNEQKVRIWSSEFYGTYIHGLLKTMNTIDPPVPVILIIGYLRKEFSIALNHFFHKDKFYPVMISDHSSDIFDGFEYLPEGIGCSAFFGFIHQKYKCDVIIFASEASDSNDFGDYPFDITINLSERNDSTKKHFVYDYNQQEEIMDVSIYANHKTLSKDVRRTYKSLQKILTS</sequence>
<feature type="domain" description="Peptidase S8/S53" evidence="6">
    <location>
        <begin position="9"/>
        <end position="231"/>
    </location>
</feature>
<gene>
    <name evidence="7" type="ORF">SAMN05216191_11643</name>
</gene>
<dbReference type="AlphaFoldDB" id="A0A1G9V5J9"/>